<proteinExistence type="predicted"/>
<dbReference type="Proteomes" id="UP000037566">
    <property type="component" value="Unassembled WGS sequence"/>
</dbReference>
<name>A0A0M0EHT7_KOMEU</name>
<protein>
    <submittedName>
        <fullName evidence="1">Uncharacterized protein</fullName>
    </submittedName>
</protein>
<dbReference type="AlphaFoldDB" id="A0A0M0EHT7"/>
<comment type="caution">
    <text evidence="1">The sequence shown here is derived from an EMBL/GenBank/DDBJ whole genome shotgun (WGS) entry which is preliminary data.</text>
</comment>
<dbReference type="STRING" id="33995.KOEU_17980"/>
<keyword evidence="2" id="KW-1185">Reference proteome</keyword>
<gene>
    <name evidence="1" type="ORF">KOEU_17980</name>
</gene>
<evidence type="ECO:0000313" key="1">
    <source>
        <dbReference type="EMBL" id="KON64828.1"/>
    </source>
</evidence>
<reference evidence="1" key="1">
    <citation type="submission" date="2015-08" db="EMBL/GenBank/DDBJ databases">
        <title>Draft genome sequence of Komagataeibacter europaeus CECT 8546 a cellulose producer strain from vinegar produced by the traditional method.</title>
        <authorList>
            <person name="Poehlein A."/>
            <person name="Valera M.J."/>
            <person name="Haack F.S."/>
            <person name="Mas A."/>
            <person name="Daniel R."/>
            <person name="Streit W.R."/>
            <person name="Mateo E."/>
        </authorList>
    </citation>
    <scope>NUCLEOTIDE SEQUENCE [LARGE SCALE GENOMIC DNA]</scope>
    <source>
        <strain evidence="1">CECT 8546</strain>
    </source>
</reference>
<dbReference type="EMBL" id="LHUQ01000007">
    <property type="protein sequence ID" value="KON64828.1"/>
    <property type="molecule type" value="Genomic_DNA"/>
</dbReference>
<organism evidence="1 2">
    <name type="scientific">Komagataeibacter europaeus</name>
    <name type="common">Gluconacetobacter europaeus</name>
    <dbReference type="NCBI Taxonomy" id="33995"/>
    <lineage>
        <taxon>Bacteria</taxon>
        <taxon>Pseudomonadati</taxon>
        <taxon>Pseudomonadota</taxon>
        <taxon>Alphaproteobacteria</taxon>
        <taxon>Acetobacterales</taxon>
        <taxon>Acetobacteraceae</taxon>
        <taxon>Komagataeibacter</taxon>
    </lineage>
</organism>
<evidence type="ECO:0000313" key="2">
    <source>
        <dbReference type="Proteomes" id="UP000037566"/>
    </source>
</evidence>
<accession>A0A0M0EHT7</accession>
<dbReference type="PATRIC" id="fig|33995.3.peg.1987"/>
<sequence>MIWAVLGIIGAQSALAWVIYFVERRDHQRYVRDSLGQPAP</sequence>